<evidence type="ECO:0000313" key="7">
    <source>
        <dbReference type="EMBL" id="KAJ8440683.1"/>
    </source>
</evidence>
<keyword evidence="9" id="KW-1185">Reference proteome</keyword>
<evidence type="ECO:0000256" key="6">
    <source>
        <dbReference type="RuleBase" id="RU367044"/>
    </source>
</evidence>
<evidence type="ECO:0000256" key="5">
    <source>
        <dbReference type="ARBA" id="ARBA00022729"/>
    </source>
</evidence>
<comment type="subcellular location">
    <subcellularLocation>
        <location evidence="1 6">Secreted</location>
    </subcellularLocation>
</comment>
<dbReference type="AlphaFoldDB" id="A0A9Q1QFQ1"/>
<evidence type="ECO:0000313" key="8">
    <source>
        <dbReference type="EMBL" id="KAJ8442177.1"/>
    </source>
</evidence>
<gene>
    <name evidence="8" type="ORF">Cgig2_005117</name>
    <name evidence="7" type="ORF">Cgig2_005414</name>
</gene>
<proteinExistence type="inferred from homology"/>
<keyword evidence="5" id="KW-0732">Signal</keyword>
<dbReference type="Proteomes" id="UP001153076">
    <property type="component" value="Unassembled WGS sequence"/>
</dbReference>
<dbReference type="GO" id="GO:0060320">
    <property type="term" value="P:rejection of self pollen"/>
    <property type="evidence" value="ECO:0007669"/>
    <property type="project" value="UniProtKB-KW"/>
</dbReference>
<reference evidence="7" key="1">
    <citation type="submission" date="2022-04" db="EMBL/GenBank/DDBJ databases">
        <title>Carnegiea gigantea Genome sequencing and assembly v2.</title>
        <authorList>
            <person name="Copetti D."/>
            <person name="Sanderson M.J."/>
            <person name="Burquez A."/>
            <person name="Wojciechowski M.F."/>
        </authorList>
    </citation>
    <scope>NUCLEOTIDE SEQUENCE</scope>
    <source>
        <strain evidence="7">SGP5-SGP5p</strain>
        <tissue evidence="7">Aerial part</tissue>
    </source>
</reference>
<protein>
    <recommendedName>
        <fullName evidence="6">S-protein homolog</fullName>
    </recommendedName>
</protein>
<dbReference type="Pfam" id="PF05938">
    <property type="entry name" value="Self-incomp_S1"/>
    <property type="match status" value="2"/>
</dbReference>
<evidence type="ECO:0000313" key="9">
    <source>
        <dbReference type="Proteomes" id="UP001153076"/>
    </source>
</evidence>
<dbReference type="GO" id="GO:0005576">
    <property type="term" value="C:extracellular region"/>
    <property type="evidence" value="ECO:0007669"/>
    <property type="project" value="UniProtKB-SubCell"/>
</dbReference>
<dbReference type="EMBL" id="JAKOGI010000144">
    <property type="protein sequence ID" value="KAJ8442177.1"/>
    <property type="molecule type" value="Genomic_DNA"/>
</dbReference>
<dbReference type="PANTHER" id="PTHR31232">
    <property type="match status" value="1"/>
</dbReference>
<keyword evidence="4 6" id="KW-0964">Secreted</keyword>
<dbReference type="InterPro" id="IPR010264">
    <property type="entry name" value="Self-incomp_S1"/>
</dbReference>
<evidence type="ECO:0000256" key="4">
    <source>
        <dbReference type="ARBA" id="ARBA00022525"/>
    </source>
</evidence>
<dbReference type="EMBL" id="JAKOGI010000185">
    <property type="protein sequence ID" value="KAJ8440683.1"/>
    <property type="molecule type" value="Genomic_DNA"/>
</dbReference>
<dbReference type="PANTHER" id="PTHR31232:SF43">
    <property type="entry name" value="S-PROTEIN HOMOLOG 29-RELATED"/>
    <property type="match status" value="1"/>
</dbReference>
<organism evidence="7 9">
    <name type="scientific">Carnegiea gigantea</name>
    <dbReference type="NCBI Taxonomy" id="171969"/>
    <lineage>
        <taxon>Eukaryota</taxon>
        <taxon>Viridiplantae</taxon>
        <taxon>Streptophyta</taxon>
        <taxon>Embryophyta</taxon>
        <taxon>Tracheophyta</taxon>
        <taxon>Spermatophyta</taxon>
        <taxon>Magnoliopsida</taxon>
        <taxon>eudicotyledons</taxon>
        <taxon>Gunneridae</taxon>
        <taxon>Pentapetalae</taxon>
        <taxon>Caryophyllales</taxon>
        <taxon>Cactineae</taxon>
        <taxon>Cactaceae</taxon>
        <taxon>Cactoideae</taxon>
        <taxon>Echinocereeae</taxon>
        <taxon>Carnegiea</taxon>
    </lineage>
</organism>
<name>A0A9Q1QFQ1_9CARY</name>
<evidence type="ECO:0000256" key="3">
    <source>
        <dbReference type="ARBA" id="ARBA00022471"/>
    </source>
</evidence>
<accession>A0A9Q1QFQ1</accession>
<sequence>MAITTISILVNINDSKAFTVPGTTIYVKITNELGENKTLLLHCRSDDDDLGDHSLEPKKSYDFNFGESFLWTTLYSCGFTFDGQNHEFDIYDAATMNCVEHCCVKITNGLSQNKDLLVHCKSKDDDLGEHPLKSGESYEFSFRQKFMWKSLFFCGYTFDGAKQFSDVYNGETMECREHCWWEIKETGPCLYKDGQYTQCHNWGAPDHPNPNRTQGYILG</sequence>
<dbReference type="OrthoDB" id="1748698at2759"/>
<keyword evidence="3 6" id="KW-0713">Self-incompatibility</keyword>
<evidence type="ECO:0000256" key="1">
    <source>
        <dbReference type="ARBA" id="ARBA00004613"/>
    </source>
</evidence>
<comment type="caution">
    <text evidence="7">The sequence shown here is derived from an EMBL/GenBank/DDBJ whole genome shotgun (WGS) entry which is preliminary data.</text>
</comment>
<evidence type="ECO:0000256" key="2">
    <source>
        <dbReference type="ARBA" id="ARBA00005581"/>
    </source>
</evidence>
<comment type="similarity">
    <text evidence="2 6">Belongs to the plant self-incompatibility (S1) protein family.</text>
</comment>